<evidence type="ECO:0000259" key="1">
    <source>
        <dbReference type="Pfam" id="PF01636"/>
    </source>
</evidence>
<dbReference type="InterPro" id="IPR002575">
    <property type="entry name" value="Aminoglycoside_PTrfase"/>
</dbReference>
<accession>A0A930Y7K0</accession>
<dbReference type="EMBL" id="JADIVZ010000004">
    <property type="protein sequence ID" value="MBF4162112.1"/>
    <property type="molecule type" value="Genomic_DNA"/>
</dbReference>
<evidence type="ECO:0000313" key="2">
    <source>
        <dbReference type="EMBL" id="MBF4162112.1"/>
    </source>
</evidence>
<name>A0A930Y7K0_9ACTN</name>
<reference evidence="2" key="1">
    <citation type="submission" date="2020-11" db="EMBL/GenBank/DDBJ databases">
        <title>Nocardioides sp. CBS4Y-1, whole genome shotgun sequence.</title>
        <authorList>
            <person name="Tuo L."/>
        </authorList>
    </citation>
    <scope>NUCLEOTIDE SEQUENCE</scope>
    <source>
        <strain evidence="2">CBS4Y-1</strain>
    </source>
</reference>
<protein>
    <submittedName>
        <fullName evidence="2">Aminoglycoside phosphotransferase family protein</fullName>
    </submittedName>
</protein>
<dbReference type="InterPro" id="IPR051678">
    <property type="entry name" value="AGP_Transferase"/>
</dbReference>
<dbReference type="InterPro" id="IPR011009">
    <property type="entry name" value="Kinase-like_dom_sf"/>
</dbReference>
<gene>
    <name evidence="2" type="ORF">ISG29_10440</name>
</gene>
<dbReference type="AlphaFoldDB" id="A0A930Y7K0"/>
<evidence type="ECO:0000313" key="3">
    <source>
        <dbReference type="Proteomes" id="UP000656804"/>
    </source>
</evidence>
<feature type="domain" description="Aminoglycoside phosphotransferase" evidence="1">
    <location>
        <begin position="44"/>
        <end position="260"/>
    </location>
</feature>
<comment type="caution">
    <text evidence="2">The sequence shown here is derived from an EMBL/GenBank/DDBJ whole genome shotgun (WGS) entry which is preliminary data.</text>
</comment>
<dbReference type="Gene3D" id="3.30.200.20">
    <property type="entry name" value="Phosphorylase Kinase, domain 1"/>
    <property type="match status" value="1"/>
</dbReference>
<dbReference type="PANTHER" id="PTHR21310:SF42">
    <property type="entry name" value="BIFUNCTIONAL AAC_APH"/>
    <property type="match status" value="1"/>
</dbReference>
<dbReference type="PANTHER" id="PTHR21310">
    <property type="entry name" value="AMINOGLYCOSIDE PHOSPHOTRANSFERASE-RELATED-RELATED"/>
    <property type="match status" value="1"/>
</dbReference>
<dbReference type="SUPFAM" id="SSF56112">
    <property type="entry name" value="Protein kinase-like (PK-like)"/>
    <property type="match status" value="1"/>
</dbReference>
<dbReference type="CDD" id="cd05155">
    <property type="entry name" value="APH_ChoK_like_1"/>
    <property type="match status" value="1"/>
</dbReference>
<keyword evidence="3" id="KW-1185">Reference proteome</keyword>
<dbReference type="Gene3D" id="3.90.1200.10">
    <property type="match status" value="1"/>
</dbReference>
<dbReference type="Proteomes" id="UP000656804">
    <property type="component" value="Unassembled WGS sequence"/>
</dbReference>
<proteinExistence type="predicted"/>
<dbReference type="RefSeq" id="WP_194503365.1">
    <property type="nucleotide sequence ID" value="NZ_JADIVZ010000004.1"/>
</dbReference>
<organism evidence="2 3">
    <name type="scientific">Nocardioides acrostichi</name>
    <dbReference type="NCBI Taxonomy" id="2784339"/>
    <lineage>
        <taxon>Bacteria</taxon>
        <taxon>Bacillati</taxon>
        <taxon>Actinomycetota</taxon>
        <taxon>Actinomycetes</taxon>
        <taxon>Propionibacteriales</taxon>
        <taxon>Nocardioidaceae</taxon>
        <taxon>Nocardioides</taxon>
    </lineage>
</organism>
<dbReference type="Pfam" id="PF01636">
    <property type="entry name" value="APH"/>
    <property type="match status" value="1"/>
</dbReference>
<sequence length="304" mass="32943">MHRDDSPTTAEQVATLVAEQMPQWAHLPVAPVTEQGTDHCLFRLGEELVARMPRVEWAAGQALRDAAWLPHLAPHAARVGVDLPVPLALGEPTDDYPHPWSVVPWLPGVTPTEQNLDDDTDWAVLAADLGGFVAMLRGVPAAGGPAKRGADRGTHPRTWDDAVRRGIEAAGDRIPTRRVTLAWERILEAPDHQGPPSWMHADLLPGNMLVRDGRLGAVIDWGGLGVGDPAPDLKPYWSVVPAHARAAFREAVDDEDDALWLRGLGWVLAPSLTGLAYYWDTMPAFARSRLAGVHLVLGELGLGD</sequence>